<name>A0AAN9LFK7_PHACN</name>
<dbReference type="AlphaFoldDB" id="A0AAN9LFK7"/>
<sequence>MAKASALFLCFIVLFFVVFATGSENASCSFPCHSPNGCDSILHCYPKGCVKQCVNFCCQCDCSGNQNLTHMLLHWNRIIFDTPRKGTEPPTSSPPPTNSTIVEFSLPTILSSSTTVARSVFSTLYTAVKEWALLFVAV</sequence>
<protein>
    <submittedName>
        <fullName evidence="2">Uncharacterized protein</fullName>
    </submittedName>
</protein>
<keyword evidence="1" id="KW-0732">Signal</keyword>
<dbReference type="Proteomes" id="UP001374584">
    <property type="component" value="Unassembled WGS sequence"/>
</dbReference>
<accession>A0AAN9LFK7</accession>
<evidence type="ECO:0000313" key="3">
    <source>
        <dbReference type="Proteomes" id="UP001374584"/>
    </source>
</evidence>
<feature type="chain" id="PRO_5043000970" evidence="1">
    <location>
        <begin position="23"/>
        <end position="138"/>
    </location>
</feature>
<comment type="caution">
    <text evidence="2">The sequence shown here is derived from an EMBL/GenBank/DDBJ whole genome shotgun (WGS) entry which is preliminary data.</text>
</comment>
<dbReference type="EMBL" id="JAYMYR010000011">
    <property type="protein sequence ID" value="KAK7333238.1"/>
    <property type="molecule type" value="Genomic_DNA"/>
</dbReference>
<organism evidence="2 3">
    <name type="scientific">Phaseolus coccineus</name>
    <name type="common">Scarlet runner bean</name>
    <name type="synonym">Phaseolus multiflorus</name>
    <dbReference type="NCBI Taxonomy" id="3886"/>
    <lineage>
        <taxon>Eukaryota</taxon>
        <taxon>Viridiplantae</taxon>
        <taxon>Streptophyta</taxon>
        <taxon>Embryophyta</taxon>
        <taxon>Tracheophyta</taxon>
        <taxon>Spermatophyta</taxon>
        <taxon>Magnoliopsida</taxon>
        <taxon>eudicotyledons</taxon>
        <taxon>Gunneridae</taxon>
        <taxon>Pentapetalae</taxon>
        <taxon>rosids</taxon>
        <taxon>fabids</taxon>
        <taxon>Fabales</taxon>
        <taxon>Fabaceae</taxon>
        <taxon>Papilionoideae</taxon>
        <taxon>50 kb inversion clade</taxon>
        <taxon>NPAAA clade</taxon>
        <taxon>indigoferoid/millettioid clade</taxon>
        <taxon>Phaseoleae</taxon>
        <taxon>Phaseolus</taxon>
    </lineage>
</organism>
<proteinExistence type="predicted"/>
<evidence type="ECO:0000313" key="2">
    <source>
        <dbReference type="EMBL" id="KAK7333238.1"/>
    </source>
</evidence>
<reference evidence="2 3" key="1">
    <citation type="submission" date="2024-01" db="EMBL/GenBank/DDBJ databases">
        <title>The genomes of 5 underutilized Papilionoideae crops provide insights into root nodulation and disease resistanc.</title>
        <authorList>
            <person name="Jiang F."/>
        </authorList>
    </citation>
    <scope>NUCLEOTIDE SEQUENCE [LARGE SCALE GENOMIC DNA]</scope>
    <source>
        <strain evidence="2">JINMINGXINNONG_FW02</strain>
        <tissue evidence="2">Leaves</tissue>
    </source>
</reference>
<keyword evidence="3" id="KW-1185">Reference proteome</keyword>
<feature type="signal peptide" evidence="1">
    <location>
        <begin position="1"/>
        <end position="22"/>
    </location>
</feature>
<gene>
    <name evidence="2" type="ORF">VNO80_30003</name>
</gene>
<evidence type="ECO:0000256" key="1">
    <source>
        <dbReference type="SAM" id="SignalP"/>
    </source>
</evidence>